<evidence type="ECO:0000313" key="22">
    <source>
        <dbReference type="Proteomes" id="UP001161247"/>
    </source>
</evidence>
<evidence type="ECO:0000256" key="13">
    <source>
        <dbReference type="ARBA" id="ARBA00023242"/>
    </source>
</evidence>
<feature type="region of interest" description="Disordered" evidence="17">
    <location>
        <begin position="1"/>
        <end position="64"/>
    </location>
</feature>
<dbReference type="FunFam" id="2.10.110.30:FF:000002">
    <property type="entry name" value="Putative e3 ubiquitin-protein ligase ubr3"/>
    <property type="match status" value="1"/>
</dbReference>
<evidence type="ECO:0000256" key="5">
    <source>
        <dbReference type="ARBA" id="ARBA00022723"/>
    </source>
</evidence>
<evidence type="ECO:0000256" key="8">
    <source>
        <dbReference type="ARBA" id="ARBA00022786"/>
    </source>
</evidence>
<evidence type="ECO:0000256" key="6">
    <source>
        <dbReference type="ARBA" id="ARBA00022737"/>
    </source>
</evidence>
<dbReference type="CDD" id="cd00167">
    <property type="entry name" value="SANT"/>
    <property type="match status" value="3"/>
</dbReference>
<keyword evidence="22" id="KW-1185">Reference proteome</keyword>
<dbReference type="CDD" id="cd16482">
    <property type="entry name" value="RING-H2_UBR1-like"/>
    <property type="match status" value="1"/>
</dbReference>
<dbReference type="GO" id="GO:0016567">
    <property type="term" value="P:protein ubiquitination"/>
    <property type="evidence" value="ECO:0007669"/>
    <property type="project" value="UniProtKB-UniRule"/>
</dbReference>
<dbReference type="CDD" id="cd19673">
    <property type="entry name" value="UBR-box_UBR3"/>
    <property type="match status" value="1"/>
</dbReference>
<dbReference type="InterPro" id="IPR001005">
    <property type="entry name" value="SANT/Myb"/>
</dbReference>
<proteinExistence type="inferred from homology"/>
<feature type="domain" description="UBR-type" evidence="19">
    <location>
        <begin position="648"/>
        <end position="718"/>
    </location>
</feature>
<dbReference type="PROSITE" id="PS50090">
    <property type="entry name" value="MYB_LIKE"/>
    <property type="match status" value="3"/>
</dbReference>
<feature type="region of interest" description="Disordered" evidence="17">
    <location>
        <begin position="1753"/>
        <end position="1783"/>
    </location>
</feature>
<keyword evidence="5 16" id="KW-0479">Metal-binding</keyword>
<evidence type="ECO:0000256" key="17">
    <source>
        <dbReference type="SAM" id="MobiDB-lite"/>
    </source>
</evidence>
<accession>A0AAV1CRQ3</accession>
<dbReference type="InterPro" id="IPR017930">
    <property type="entry name" value="Myb_dom"/>
</dbReference>
<evidence type="ECO:0000256" key="10">
    <source>
        <dbReference type="ARBA" id="ARBA00023015"/>
    </source>
</evidence>
<comment type="function">
    <text evidence="16">Ubiquitin ligase protein which is a component of the N-end rule pathway. Recognizes and binds to proteins bearing specific N-terminal residues that are destabilizing according to the N-end rule, leading to their ubiquitination and subsequent degradation.</text>
</comment>
<feature type="compositionally biased region" description="Low complexity" evidence="17">
    <location>
        <begin position="1910"/>
        <end position="1921"/>
    </location>
</feature>
<evidence type="ECO:0000259" key="18">
    <source>
        <dbReference type="PROSITE" id="PS50090"/>
    </source>
</evidence>
<dbReference type="PANTHER" id="PTHR21497:SF53">
    <property type="entry name" value="E3 UBIQUITIN-PROTEIN LIGASE PRT6"/>
    <property type="match status" value="1"/>
</dbReference>
<dbReference type="Proteomes" id="UP001161247">
    <property type="component" value="Chromosome 3"/>
</dbReference>
<dbReference type="GO" id="GO:0008270">
    <property type="term" value="F:zinc ion binding"/>
    <property type="evidence" value="ECO:0007669"/>
    <property type="project" value="UniProtKB-UniRule"/>
</dbReference>
<dbReference type="SMART" id="SM00717">
    <property type="entry name" value="SANT"/>
    <property type="match status" value="3"/>
</dbReference>
<dbReference type="InterPro" id="IPR044046">
    <property type="entry name" value="E3_ligase_UBR-like_C"/>
</dbReference>
<feature type="region of interest" description="Disordered" evidence="17">
    <location>
        <begin position="1638"/>
        <end position="1665"/>
    </location>
</feature>
<dbReference type="Pfam" id="PF02207">
    <property type="entry name" value="zf-UBR"/>
    <property type="match status" value="1"/>
</dbReference>
<feature type="domain" description="HTH myb-type" evidence="20">
    <location>
        <begin position="162"/>
        <end position="212"/>
    </location>
</feature>
<name>A0AAV1CRQ3_OLDCO</name>
<feature type="domain" description="Myb-like" evidence="18">
    <location>
        <begin position="106"/>
        <end position="157"/>
    </location>
</feature>
<feature type="compositionally biased region" description="Polar residues" evidence="17">
    <location>
        <begin position="449"/>
        <end position="463"/>
    </location>
</feature>
<feature type="compositionally biased region" description="Basic residues" evidence="17">
    <location>
        <begin position="47"/>
        <end position="59"/>
    </location>
</feature>
<dbReference type="Gene3D" id="2.10.110.30">
    <property type="match status" value="1"/>
</dbReference>
<keyword evidence="9 16" id="KW-0862">Zinc</keyword>
<evidence type="ECO:0000256" key="16">
    <source>
        <dbReference type="RuleBase" id="RU366018"/>
    </source>
</evidence>
<evidence type="ECO:0000256" key="11">
    <source>
        <dbReference type="ARBA" id="ARBA00023125"/>
    </source>
</evidence>
<feature type="domain" description="Myb-like" evidence="18">
    <location>
        <begin position="54"/>
        <end position="105"/>
    </location>
</feature>
<feature type="compositionally biased region" description="Low complexity" evidence="17">
    <location>
        <begin position="16"/>
        <end position="30"/>
    </location>
</feature>
<organism evidence="21 22">
    <name type="scientific">Oldenlandia corymbosa var. corymbosa</name>
    <dbReference type="NCBI Taxonomy" id="529605"/>
    <lineage>
        <taxon>Eukaryota</taxon>
        <taxon>Viridiplantae</taxon>
        <taxon>Streptophyta</taxon>
        <taxon>Embryophyta</taxon>
        <taxon>Tracheophyta</taxon>
        <taxon>Spermatophyta</taxon>
        <taxon>Magnoliopsida</taxon>
        <taxon>eudicotyledons</taxon>
        <taxon>Gunneridae</taxon>
        <taxon>Pentapetalae</taxon>
        <taxon>asterids</taxon>
        <taxon>lamiids</taxon>
        <taxon>Gentianales</taxon>
        <taxon>Rubiaceae</taxon>
        <taxon>Rubioideae</taxon>
        <taxon>Spermacoceae</taxon>
        <taxon>Hedyotis-Oldenlandia complex</taxon>
        <taxon>Oldenlandia</taxon>
    </lineage>
</organism>
<dbReference type="FunFam" id="1.10.10.60:FF:000010">
    <property type="entry name" value="Transcriptional activator Myb isoform A"/>
    <property type="match status" value="1"/>
</dbReference>
<dbReference type="InterPro" id="IPR009057">
    <property type="entry name" value="Homeodomain-like_sf"/>
</dbReference>
<evidence type="ECO:0000259" key="20">
    <source>
        <dbReference type="PROSITE" id="PS51294"/>
    </source>
</evidence>
<dbReference type="GO" id="GO:0061630">
    <property type="term" value="F:ubiquitin protein ligase activity"/>
    <property type="evidence" value="ECO:0007669"/>
    <property type="project" value="UniProtKB-UniRule"/>
</dbReference>
<dbReference type="InterPro" id="IPR055194">
    <property type="entry name" value="UBR1-like_WH"/>
</dbReference>
<dbReference type="GO" id="GO:0003677">
    <property type="term" value="F:DNA binding"/>
    <property type="evidence" value="ECO:0007669"/>
    <property type="project" value="UniProtKB-KW"/>
</dbReference>
<feature type="domain" description="HTH myb-type" evidence="20">
    <location>
        <begin position="59"/>
        <end position="105"/>
    </location>
</feature>
<dbReference type="PROSITE" id="PS51157">
    <property type="entry name" value="ZF_UBR"/>
    <property type="match status" value="1"/>
</dbReference>
<dbReference type="Pfam" id="PF18995">
    <property type="entry name" value="PRT6_C"/>
    <property type="match status" value="1"/>
</dbReference>
<evidence type="ECO:0000256" key="2">
    <source>
        <dbReference type="ARBA" id="ARBA00004123"/>
    </source>
</evidence>
<dbReference type="GO" id="GO:0006355">
    <property type="term" value="P:regulation of DNA-templated transcription"/>
    <property type="evidence" value="ECO:0007669"/>
    <property type="project" value="UniProtKB-ARBA"/>
</dbReference>
<evidence type="ECO:0000256" key="12">
    <source>
        <dbReference type="ARBA" id="ARBA00023163"/>
    </source>
</evidence>
<feature type="region of interest" description="Disordered" evidence="17">
    <location>
        <begin position="423"/>
        <end position="475"/>
    </location>
</feature>
<evidence type="ECO:0000256" key="7">
    <source>
        <dbReference type="ARBA" id="ARBA00022771"/>
    </source>
</evidence>
<keyword evidence="10" id="KW-0805">Transcription regulation</keyword>
<feature type="domain" description="HTH myb-type" evidence="20">
    <location>
        <begin position="106"/>
        <end position="161"/>
    </location>
</feature>
<reference evidence="21" key="1">
    <citation type="submission" date="2023-03" db="EMBL/GenBank/DDBJ databases">
        <authorList>
            <person name="Julca I."/>
        </authorList>
    </citation>
    <scope>NUCLEOTIDE SEQUENCE</scope>
</reference>
<feature type="domain" description="Myb-like" evidence="18">
    <location>
        <begin position="158"/>
        <end position="208"/>
    </location>
</feature>
<feature type="compositionally biased region" description="Basic and acidic residues" evidence="17">
    <location>
        <begin position="423"/>
        <end position="445"/>
    </location>
</feature>
<comment type="subcellular location">
    <subcellularLocation>
        <location evidence="2">Nucleus</location>
    </subcellularLocation>
</comment>
<gene>
    <name evidence="21" type="ORF">OLC1_LOCUS8502</name>
</gene>
<comment type="similarity">
    <text evidence="14 16">Belongs to the E3 ubiquitin-protein ligase UBR1-like family.</text>
</comment>
<dbReference type="GO" id="GO:0005634">
    <property type="term" value="C:nucleus"/>
    <property type="evidence" value="ECO:0007669"/>
    <property type="project" value="UniProtKB-SubCell"/>
</dbReference>
<dbReference type="InterPro" id="IPR003126">
    <property type="entry name" value="Znf_UBR"/>
</dbReference>
<keyword evidence="13" id="KW-0539">Nucleus</keyword>
<dbReference type="InterPro" id="IPR039164">
    <property type="entry name" value="UBR1-like"/>
</dbReference>
<dbReference type="FunFam" id="1.10.10.60:FF:000016">
    <property type="entry name" value="Transcriptional activator Myb isoform A"/>
    <property type="match status" value="1"/>
</dbReference>
<keyword evidence="7 16" id="KW-0863">Zinc-finger</keyword>
<evidence type="ECO:0000313" key="21">
    <source>
        <dbReference type="EMBL" id="CAI9098231.1"/>
    </source>
</evidence>
<dbReference type="SUPFAM" id="SSF46689">
    <property type="entry name" value="Homeodomain-like"/>
    <property type="match status" value="2"/>
</dbReference>
<dbReference type="Gene3D" id="1.10.10.60">
    <property type="entry name" value="Homeodomain-like"/>
    <property type="match status" value="3"/>
</dbReference>
<keyword evidence="12" id="KW-0804">Transcription</keyword>
<keyword evidence="4 16" id="KW-0808">Transferase</keyword>
<evidence type="ECO:0000256" key="3">
    <source>
        <dbReference type="ARBA" id="ARBA00004906"/>
    </source>
</evidence>
<dbReference type="GO" id="GO:0005737">
    <property type="term" value="C:cytoplasm"/>
    <property type="evidence" value="ECO:0007669"/>
    <property type="project" value="TreeGrafter"/>
</dbReference>
<dbReference type="EC" id="2.3.2.27" evidence="16"/>
<feature type="region of interest" description="Disordered" evidence="17">
    <location>
        <begin position="1899"/>
        <end position="1925"/>
    </location>
</feature>
<sequence length="2568" mass="286776">MSELKSEGYCLENKQSAAGSCSSVSENSGSITLKSPGVGSPTATSPSHRRTTGPIRRAKGGWTPEEDDTLRRAVAVYKGKCWKKIAEFFPDRSEVQCLHRWQKVLNPELVKGPWTQEEDEKIIELVSKYGPTKWSVIAKSLPGRIGKQCRERWHNHLNPSIKKDAWSLDEELALMNAHRTYGNKWAEIAKFLPGRTDNAIKNHWNSSLKKKLDFYLRTGNLPPAAKNGAQNGSNLAASEITAEYKALSNDQPENRASFQEIGTTASAPHNKSADSDLIRYEADSFQLRHVQNSSIGSFTDKGREDDKIAQYRVLETLSTEIPVYGTLCYEPPRLENYVSLESDPQSTSWMQCDRSPYQSPIKFLSPSSGSSGLYSQTPESILRLAARSFPHTPSILRKRKIESRLSATSNKAGNVRGDIHDALASDESRETDSSQKSELQDENLHDIPQNGTDSDCTGKSFNASPPYRLRPNRSSVSRSIEKQLKFAFSDEQCDNSLNPDDTTTLGSESSGYDKCCCAWLRAMFRMMEIDSPAAENGPALSPEVRIMERLARIGIPQEYVDHQQRGLVSYVKDNEVDISELITTIFPSDEDAEAVISEAESGATDSRNSPTLEELFQESIVWLQWLMFEGDPEIALKKLSLLNVGQRGVCGAVWGNNDIAYRCRTCEHDPTCAICVPCFQNGNHKDHDYSIIYTGGGCCDCGDVTAWKRDGFCSKHKGAEQIKPLPSEYANPMGPVLDSLFGYWRKRLISASNVSEESPKHDQNLQQVTEELTSVLVELLLEFCRHSESLLSFISGRVVSPPGLLEILVRVERFFPSDVVRKLHELLLKLLGEPQFKYEFAKVFLGYYPAVVAEAIKECNDEVFKKYPLVSTFSVQIFTVPTLTPRLVEEMNLLPMLLECLGDIYVSCAGEDGRLQITKWGNLFETTLRVVEDIRFVMSHPVVPIYVTRERQDITRTWMRLLGFVQGMNPQKRETGIHIEEENDNMHLPFVLGHSIANIHALLVTGAFADGNYEETESKQDFEDQDSLRHAKIGRISQECSVSSATGRYISDHLSKVAGTKHDNVSIPSSVFWLTFECFRAIDGWLVLDKTSSHPLSSLSSRLGNMSGNTSAFTRTLSKFSGRTLFRSSSSSKITSSIDVFGKQGGGTPAVNLDSSRHMGQEAGRGCFEDSTAEVECTSEFEALKVLSLTDWPEIVYDVSSQDISVHIPLHRLLSMVLQRSLKKCYGEFAVPYVPVATSGGLSATTYEDFFAHILGGCHPHGFSAFVMEHPLRIRVFCAQVRAGLWRRNGDASILSCEWYRSVRWSEQGLELDLFLLQCCAALAPADLFVKRILERYGLSKYLLLNLDRSSEYEPLLVQEMLTLIIQIVKERRFCGLTNAECLRREFVYKLSIGDATHSQLVKSLPRDLSKIDNLQNILDLVAIYSNPSGLNQGMYKLRSECWKELDLYHPRWNSRDLQIAEERYLRFCNVSAVTAQLPSWSRIYHPLIGVARIATCKAVLQIVRSVLFYAVFSDKSVACRAPDGVLLTAMHLLSLSLDICSAQQESRQGLCNVSNVIPILEFACEEISSNGHGDQSLLSLLVILMRLHEKERVENFAEAAHFNLSSLCGNILKKFAEFEPKCLIKLQKIAPEVVNQLSKGNSSSDDVSGSASESDKRKAKARERQAAIMEKMKAQQSKFLESIDSTAGHGANDSECGDAMAVSDVMDESKDSEEVVCSLCHDPNSNSPVSFLVLLQKSRLLSFLDRGPISWDQKNQSKRGQISPKNSTTSLPSLMSGISSPSEPELLHSIQSALDCFALEGQSSEISAFHEFISAHFPSVRDIPSPSVADDVSMKTSTSIEKLEEHIYSLVQEDMRCKFLQDSLNHGDDFLNINGTQDRSSQHLLLCKYMASVSKEIRENPSGSENLLSRSSNRAQSRSSMTNPAYDGFVPSDCDGIYLSSCGHAVHQGCLERYLSSLRERYIRRITFEGGHIVDPDQGEFLCPVCRGLANSVLPTLPRDSTKVSTLPVFPIVAAADDVFPSTSSSSEVDGFRIQEAVCLLQSVAVITGKKEILKSIPLQHFESQKSNLESLFRVLCNLYFPNKDKVSGSGRVSHPVLLWDTLKYSIISTEIAARSANLSSTPRYNLDALLSELNSSSGFILSLLLNVVQGTRRENSPTVLLRFKGLQLIADSICRGHLEQSFGQNRQLEGNMLCLLEKSETEAQYPDIQFWERASHPVLAHDSFSTLMWTLFCLPAPFLSCKESFFSLVHVFYVVTITQAVIVYCRKRRGSLTELGLKDCLITDICKLMGEYEIPLQYFDSNYIDSFCDIKGAICSLSCPFLRRCSLLWGLINSPASLPFGYANQMQYGSYARTPMLDSRSNAIDIIEVEMLEEMFNIPSIDVVIHDDMSRSMALKWLHHFSKEFKFQGQGVLYSTPAVPFSLMGLPNLYQDLLQRYIKQHCPDCGTVLQEPALCLLCGKLCSPNWKTCCRESGCQTHAMACGAGTGVFLLIKKTSILLQRAARQAPWPSPYLDAFGEEDSEMHRGKPLYLNEERYAALNHMVASHGLDRSSKVLRQTTIGAFFML</sequence>
<evidence type="ECO:0000256" key="14">
    <source>
        <dbReference type="ARBA" id="ARBA00046341"/>
    </source>
</evidence>
<evidence type="ECO:0000256" key="1">
    <source>
        <dbReference type="ARBA" id="ARBA00000900"/>
    </source>
</evidence>
<dbReference type="Pfam" id="PF00249">
    <property type="entry name" value="Myb_DNA-binding"/>
    <property type="match status" value="3"/>
</dbReference>
<keyword evidence="11" id="KW-0238">DNA-binding</keyword>
<keyword evidence="6" id="KW-0677">Repeat</keyword>
<feature type="zinc finger region" description="UBR-type" evidence="15">
    <location>
        <begin position="648"/>
        <end position="718"/>
    </location>
</feature>
<comment type="catalytic activity">
    <reaction evidence="1 16">
        <text>S-ubiquitinyl-[E2 ubiquitin-conjugating enzyme]-L-cysteine + [acceptor protein]-L-lysine = [E2 ubiquitin-conjugating enzyme]-L-cysteine + N(6)-ubiquitinyl-[acceptor protein]-L-lysine.</text>
        <dbReference type="EC" id="2.3.2.27"/>
    </reaction>
</comment>
<evidence type="ECO:0000256" key="4">
    <source>
        <dbReference type="ARBA" id="ARBA00022679"/>
    </source>
</evidence>
<evidence type="ECO:0000259" key="19">
    <source>
        <dbReference type="PROSITE" id="PS51157"/>
    </source>
</evidence>
<dbReference type="EMBL" id="OX459120">
    <property type="protein sequence ID" value="CAI9098231.1"/>
    <property type="molecule type" value="Genomic_DNA"/>
</dbReference>
<evidence type="ECO:0000256" key="9">
    <source>
        <dbReference type="ARBA" id="ARBA00022833"/>
    </source>
</evidence>
<evidence type="ECO:0000256" key="15">
    <source>
        <dbReference type="PROSITE-ProRule" id="PRU00508"/>
    </source>
</evidence>
<dbReference type="GO" id="GO:0071596">
    <property type="term" value="P:ubiquitin-dependent protein catabolic process via the N-end rule pathway"/>
    <property type="evidence" value="ECO:0007669"/>
    <property type="project" value="UniProtKB-UniRule"/>
</dbReference>
<dbReference type="SMART" id="SM00396">
    <property type="entry name" value="ZnF_UBR1"/>
    <property type="match status" value="1"/>
</dbReference>
<feature type="compositionally biased region" description="Low complexity" evidence="17">
    <location>
        <begin position="1643"/>
        <end position="1653"/>
    </location>
</feature>
<dbReference type="PROSITE" id="PS51294">
    <property type="entry name" value="HTH_MYB"/>
    <property type="match status" value="3"/>
</dbReference>
<dbReference type="FunFam" id="1.10.10.60:FF:000324">
    <property type="entry name" value="Transcription factor MYB3R-2"/>
    <property type="match status" value="1"/>
</dbReference>
<keyword evidence="8 16" id="KW-0833">Ubl conjugation pathway</keyword>
<comment type="pathway">
    <text evidence="3 16">Protein modification; protein ubiquitination.</text>
</comment>
<dbReference type="Pfam" id="PF22960">
    <property type="entry name" value="WHD_UBR1"/>
    <property type="match status" value="1"/>
</dbReference>
<dbReference type="PANTHER" id="PTHR21497">
    <property type="entry name" value="UBIQUITIN LIGASE E3 ALPHA-RELATED"/>
    <property type="match status" value="1"/>
</dbReference>
<protein>
    <recommendedName>
        <fullName evidence="16">E3 ubiquitin-protein ligase</fullName>
        <ecNumber evidence="16">2.3.2.27</ecNumber>
    </recommendedName>
</protein>
<dbReference type="GO" id="GO:0000151">
    <property type="term" value="C:ubiquitin ligase complex"/>
    <property type="evidence" value="ECO:0007669"/>
    <property type="project" value="TreeGrafter"/>
</dbReference>